<dbReference type="InterPro" id="IPR013783">
    <property type="entry name" value="Ig-like_fold"/>
</dbReference>
<sequence length="64" mass="6607">MINATEHAQAQIISGSATGAATGSTVTVTIGTNTFTTVLDSSGNWSVRRPGKRRLGAGERHGDH</sequence>
<evidence type="ECO:0000256" key="1">
    <source>
        <dbReference type="SAM" id="MobiDB-lite"/>
    </source>
</evidence>
<gene>
    <name evidence="2" type="ORF">NCTC7928_05080</name>
</gene>
<feature type="region of interest" description="Disordered" evidence="1">
    <location>
        <begin position="42"/>
        <end position="64"/>
    </location>
</feature>
<protein>
    <submittedName>
        <fullName evidence="2">RTX family exoprotein</fullName>
    </submittedName>
</protein>
<dbReference type="EMBL" id="UGAB01000002">
    <property type="protein sequence ID" value="STF44352.1"/>
    <property type="molecule type" value="Genomic_DNA"/>
</dbReference>
<evidence type="ECO:0000313" key="2">
    <source>
        <dbReference type="EMBL" id="STF44352.1"/>
    </source>
</evidence>
<evidence type="ECO:0000313" key="3">
    <source>
        <dbReference type="Proteomes" id="UP000254877"/>
    </source>
</evidence>
<reference evidence="2 3" key="1">
    <citation type="submission" date="2018-06" db="EMBL/GenBank/DDBJ databases">
        <authorList>
            <consortium name="Pathogen Informatics"/>
            <person name="Doyle S."/>
        </authorList>
    </citation>
    <scope>NUCLEOTIDE SEQUENCE [LARGE SCALE GENOMIC DNA]</scope>
    <source>
        <strain evidence="2 3">NCTC7928</strain>
    </source>
</reference>
<proteinExistence type="predicted"/>
<name>A0A376LJB2_ECOLX</name>
<accession>A0A376LJB2</accession>
<dbReference type="Gene3D" id="2.60.40.10">
    <property type="entry name" value="Immunoglobulins"/>
    <property type="match status" value="1"/>
</dbReference>
<dbReference type="Proteomes" id="UP000254877">
    <property type="component" value="Unassembled WGS sequence"/>
</dbReference>
<dbReference type="AlphaFoldDB" id="A0A376LJB2"/>
<organism evidence="2 3">
    <name type="scientific">Escherichia coli</name>
    <dbReference type="NCBI Taxonomy" id="562"/>
    <lineage>
        <taxon>Bacteria</taxon>
        <taxon>Pseudomonadati</taxon>
        <taxon>Pseudomonadota</taxon>
        <taxon>Gammaproteobacteria</taxon>
        <taxon>Enterobacterales</taxon>
        <taxon>Enterobacteriaceae</taxon>
        <taxon>Escherichia</taxon>
    </lineage>
</organism>